<evidence type="ECO:0000313" key="2">
    <source>
        <dbReference type="Proteomes" id="UP000001034"/>
    </source>
</evidence>
<reference evidence="1 2" key="1">
    <citation type="journal article" date="2010" name="Virology">
        <title>A jumbo phage infecting the phytopathogen Ralstonia solanacearum defines a new lineage of the Myoviridae family.</title>
        <authorList>
            <person name="Yamada T."/>
            <person name="Satoh S."/>
            <person name="Ishikawa H."/>
            <person name="Fujiwara A."/>
            <person name="Kawasaki T."/>
            <person name="Fujie M."/>
            <person name="Ogata H."/>
        </authorList>
    </citation>
    <scope>NUCLEOTIDE SEQUENCE [LARGE SCALE GENOMIC DNA]</scope>
</reference>
<sequence length="84" mass="8861">MAHHMEATHMTIVIVKGKGRATAHASKPAPITMDFTKVKNHPIQSFAVDHAVANGLLPTEEQTVTCLQCGAQAPASNPIPPCGH</sequence>
<evidence type="ECO:0000313" key="1">
    <source>
        <dbReference type="EMBL" id="BAG41458.1"/>
    </source>
</evidence>
<dbReference type="EMBL" id="AB366653">
    <property type="protein sequence ID" value="BAG41458.1"/>
    <property type="molecule type" value="Genomic_DNA"/>
</dbReference>
<dbReference type="KEGG" id="vg:6369972"/>
<organism evidence="1 2">
    <name type="scientific">Ralstonia phage phiRSL1</name>
    <dbReference type="NCBI Taxonomy" id="1980924"/>
    <lineage>
        <taxon>Viruses</taxon>
        <taxon>Duplodnaviria</taxon>
        <taxon>Heunggongvirae</taxon>
        <taxon>Uroviricota</taxon>
        <taxon>Caudoviricetes</taxon>
        <taxon>Mieseafarmvirus</taxon>
        <taxon>Mieseafarmvirus RSL1</taxon>
    </lineage>
</organism>
<dbReference type="Proteomes" id="UP000001034">
    <property type="component" value="Segment"/>
</dbReference>
<dbReference type="GeneID" id="6369972"/>
<name>B2ZXN2_9CAUD</name>
<protein>
    <submittedName>
        <fullName evidence="1">Uncharacterized protein</fullName>
    </submittedName>
</protein>
<keyword evidence="2" id="KW-1185">Reference proteome</keyword>
<accession>B2ZXN2</accession>
<dbReference type="RefSeq" id="YP_001949888.1">
    <property type="nucleotide sequence ID" value="NC_010811.2"/>
</dbReference>
<proteinExistence type="predicted"/>